<dbReference type="PROSITE" id="PS01117">
    <property type="entry name" value="HTH_MARR_1"/>
    <property type="match status" value="1"/>
</dbReference>
<evidence type="ECO:0000313" key="6">
    <source>
        <dbReference type="Proteomes" id="UP001589693"/>
    </source>
</evidence>
<dbReference type="PRINTS" id="PR00598">
    <property type="entry name" value="HTHMARR"/>
</dbReference>
<dbReference type="PANTHER" id="PTHR33164:SF89">
    <property type="entry name" value="MARR FAMILY REGULATORY PROTEIN"/>
    <property type="match status" value="1"/>
</dbReference>
<dbReference type="InterPro" id="IPR023187">
    <property type="entry name" value="Tscrpt_reg_MarR-type_CS"/>
</dbReference>
<dbReference type="Proteomes" id="UP001589693">
    <property type="component" value="Unassembled WGS sequence"/>
</dbReference>
<evidence type="ECO:0000259" key="4">
    <source>
        <dbReference type="PROSITE" id="PS50995"/>
    </source>
</evidence>
<accession>A0ABV6A6K4</accession>
<name>A0ABV6A6K4_9PSEU</name>
<feature type="domain" description="HTH marR-type" evidence="4">
    <location>
        <begin position="27"/>
        <end position="160"/>
    </location>
</feature>
<keyword evidence="1" id="KW-0805">Transcription regulation</keyword>
<sequence>MTGHHTLRETEQAFAERLDGLQLDVAAMTALHNLHRAAAMIRHHFEQSVLREAGLTWAGFGVLWVVWIWESVDSGQAARECGITKGTLTGVVRTLESHGWVARTTPADDRRRSVLSLTEEGQRLMTELFPKFNAEEAYVLDGLSPRRVTELNRTLRHVMSHLEETGSARRG</sequence>
<dbReference type="SUPFAM" id="SSF46785">
    <property type="entry name" value="Winged helix' DNA-binding domain"/>
    <property type="match status" value="1"/>
</dbReference>
<protein>
    <submittedName>
        <fullName evidence="5">MarR family winged helix-turn-helix transcriptional regulator</fullName>
    </submittedName>
</protein>
<dbReference type="Pfam" id="PF01047">
    <property type="entry name" value="MarR"/>
    <property type="match status" value="1"/>
</dbReference>
<keyword evidence="6" id="KW-1185">Reference proteome</keyword>
<gene>
    <name evidence="5" type="ORF">ACFFQA_33085</name>
</gene>
<evidence type="ECO:0000256" key="1">
    <source>
        <dbReference type="ARBA" id="ARBA00023015"/>
    </source>
</evidence>
<dbReference type="PANTHER" id="PTHR33164">
    <property type="entry name" value="TRANSCRIPTIONAL REGULATOR, MARR FAMILY"/>
    <property type="match status" value="1"/>
</dbReference>
<dbReference type="EMBL" id="JBHLZU010000027">
    <property type="protein sequence ID" value="MFB9908798.1"/>
    <property type="molecule type" value="Genomic_DNA"/>
</dbReference>
<evidence type="ECO:0000256" key="3">
    <source>
        <dbReference type="ARBA" id="ARBA00023163"/>
    </source>
</evidence>
<evidence type="ECO:0000256" key="2">
    <source>
        <dbReference type="ARBA" id="ARBA00023125"/>
    </source>
</evidence>
<dbReference type="RefSeq" id="WP_377860818.1">
    <property type="nucleotide sequence ID" value="NZ_JBHLZU010000027.1"/>
</dbReference>
<keyword evidence="2" id="KW-0238">DNA-binding</keyword>
<dbReference type="SMART" id="SM00347">
    <property type="entry name" value="HTH_MARR"/>
    <property type="match status" value="1"/>
</dbReference>
<dbReference type="PROSITE" id="PS50995">
    <property type="entry name" value="HTH_MARR_2"/>
    <property type="match status" value="1"/>
</dbReference>
<dbReference type="InterPro" id="IPR036390">
    <property type="entry name" value="WH_DNA-bd_sf"/>
</dbReference>
<reference evidence="5 6" key="1">
    <citation type="submission" date="2024-09" db="EMBL/GenBank/DDBJ databases">
        <authorList>
            <person name="Sun Q."/>
            <person name="Mori K."/>
        </authorList>
    </citation>
    <scope>NUCLEOTIDE SEQUENCE [LARGE SCALE GENOMIC DNA]</scope>
    <source>
        <strain evidence="5 6">TBRC 7907</strain>
    </source>
</reference>
<organism evidence="5 6">
    <name type="scientific">Allokutzneria oryzae</name>
    <dbReference type="NCBI Taxonomy" id="1378989"/>
    <lineage>
        <taxon>Bacteria</taxon>
        <taxon>Bacillati</taxon>
        <taxon>Actinomycetota</taxon>
        <taxon>Actinomycetes</taxon>
        <taxon>Pseudonocardiales</taxon>
        <taxon>Pseudonocardiaceae</taxon>
        <taxon>Allokutzneria</taxon>
    </lineage>
</organism>
<comment type="caution">
    <text evidence="5">The sequence shown here is derived from an EMBL/GenBank/DDBJ whole genome shotgun (WGS) entry which is preliminary data.</text>
</comment>
<proteinExistence type="predicted"/>
<dbReference type="InterPro" id="IPR036388">
    <property type="entry name" value="WH-like_DNA-bd_sf"/>
</dbReference>
<dbReference type="InterPro" id="IPR039422">
    <property type="entry name" value="MarR/SlyA-like"/>
</dbReference>
<keyword evidence="3" id="KW-0804">Transcription</keyword>
<dbReference type="Gene3D" id="1.10.10.10">
    <property type="entry name" value="Winged helix-like DNA-binding domain superfamily/Winged helix DNA-binding domain"/>
    <property type="match status" value="1"/>
</dbReference>
<dbReference type="InterPro" id="IPR000835">
    <property type="entry name" value="HTH_MarR-typ"/>
</dbReference>
<evidence type="ECO:0000313" key="5">
    <source>
        <dbReference type="EMBL" id="MFB9908798.1"/>
    </source>
</evidence>